<name>A0A517ZCF8_9PLAN</name>
<keyword evidence="2" id="KW-1185">Reference proteome</keyword>
<evidence type="ECO:0000313" key="1">
    <source>
        <dbReference type="EMBL" id="QDU40168.1"/>
    </source>
</evidence>
<reference evidence="1 2" key="1">
    <citation type="submission" date="2019-02" db="EMBL/GenBank/DDBJ databases">
        <title>Deep-cultivation of Planctomycetes and their phenomic and genomic characterization uncovers novel biology.</title>
        <authorList>
            <person name="Wiegand S."/>
            <person name="Jogler M."/>
            <person name="Boedeker C."/>
            <person name="Pinto D."/>
            <person name="Vollmers J."/>
            <person name="Rivas-Marin E."/>
            <person name="Kohn T."/>
            <person name="Peeters S.H."/>
            <person name="Heuer A."/>
            <person name="Rast P."/>
            <person name="Oberbeckmann S."/>
            <person name="Bunk B."/>
            <person name="Jeske O."/>
            <person name="Meyerdierks A."/>
            <person name="Storesund J.E."/>
            <person name="Kallscheuer N."/>
            <person name="Luecker S."/>
            <person name="Lage O.M."/>
            <person name="Pohl T."/>
            <person name="Merkel B.J."/>
            <person name="Hornburger P."/>
            <person name="Mueller R.-W."/>
            <person name="Bruemmer F."/>
            <person name="Labrenz M."/>
            <person name="Spormann A.M."/>
            <person name="Op den Camp H."/>
            <person name="Overmann J."/>
            <person name="Amann R."/>
            <person name="Jetten M.S.M."/>
            <person name="Mascher T."/>
            <person name="Medema M.H."/>
            <person name="Devos D.P."/>
            <person name="Kaster A.-K."/>
            <person name="Ovreas L."/>
            <person name="Rohde M."/>
            <person name="Galperin M.Y."/>
            <person name="Jogler C."/>
        </authorList>
    </citation>
    <scope>NUCLEOTIDE SEQUENCE [LARGE SCALE GENOMIC DNA]</scope>
    <source>
        <strain evidence="1 2">Mal4</strain>
    </source>
</reference>
<dbReference type="SUPFAM" id="SSF48371">
    <property type="entry name" value="ARM repeat"/>
    <property type="match status" value="1"/>
</dbReference>
<dbReference type="KEGG" id="mri:Mal4_45230"/>
<gene>
    <name evidence="1" type="ORF">Mal4_45230</name>
</gene>
<dbReference type="OrthoDB" id="1493927at2"/>
<sequence>MSAWQKLGDDLLALDQWGDFDAARTKFVKSDPSTWKWRTIDPHPVNIVVNAGVPREHFDAFVPRLLVALDELRSDPGLEMVVRSLTKKKLTVATEKLIQLFEDESLVSEHRLLWAVGNAVYTIEPRDHLDRCLHICRNPRLGDSRQRLIVHLCRFKKSEEVFETLISLLDEDNARIRGAAFEALKRLDDVRALAAIERTPVGEGDDSIYERHQKQMALKKLNEKKARSSR</sequence>
<dbReference type="InterPro" id="IPR016024">
    <property type="entry name" value="ARM-type_fold"/>
</dbReference>
<proteinExistence type="predicted"/>
<accession>A0A517ZCF8</accession>
<dbReference type="InterPro" id="IPR011989">
    <property type="entry name" value="ARM-like"/>
</dbReference>
<organism evidence="1 2">
    <name type="scientific">Maioricimonas rarisocia</name>
    <dbReference type="NCBI Taxonomy" id="2528026"/>
    <lineage>
        <taxon>Bacteria</taxon>
        <taxon>Pseudomonadati</taxon>
        <taxon>Planctomycetota</taxon>
        <taxon>Planctomycetia</taxon>
        <taxon>Planctomycetales</taxon>
        <taxon>Planctomycetaceae</taxon>
        <taxon>Maioricimonas</taxon>
    </lineage>
</organism>
<evidence type="ECO:0000313" key="2">
    <source>
        <dbReference type="Proteomes" id="UP000320496"/>
    </source>
</evidence>
<dbReference type="AlphaFoldDB" id="A0A517ZCF8"/>
<dbReference type="RefSeq" id="WP_145371282.1">
    <property type="nucleotide sequence ID" value="NZ_CP036275.1"/>
</dbReference>
<protein>
    <recommendedName>
        <fullName evidence="3">HEAT repeat protein</fullName>
    </recommendedName>
</protein>
<dbReference type="EMBL" id="CP036275">
    <property type="protein sequence ID" value="QDU40168.1"/>
    <property type="molecule type" value="Genomic_DNA"/>
</dbReference>
<dbReference type="Gene3D" id="1.25.10.10">
    <property type="entry name" value="Leucine-rich Repeat Variant"/>
    <property type="match status" value="1"/>
</dbReference>
<evidence type="ECO:0008006" key="3">
    <source>
        <dbReference type="Google" id="ProtNLM"/>
    </source>
</evidence>
<dbReference type="Proteomes" id="UP000320496">
    <property type="component" value="Chromosome"/>
</dbReference>